<dbReference type="EMBL" id="LCDB01000012">
    <property type="protein sequence ID" value="KKS44212.1"/>
    <property type="molecule type" value="Genomic_DNA"/>
</dbReference>
<comment type="caution">
    <text evidence="1">The sequence shown here is derived from an EMBL/GenBank/DDBJ whole genome shotgun (WGS) entry which is preliminary data.</text>
</comment>
<sequence length="132" mass="15721">MTEQKRLLGKSIARSMRLDMEIGKLRREASRISDEIQRKQRELKNSCPHPKRKIFSASTRNSYEGLTGVNDVECNLCLTRGEILDRYKSVDINFNDPMGDVREVEWHREHECYINKKHRCHRRQKYLSNSKK</sequence>
<dbReference type="AlphaFoldDB" id="A0A0G0Z685"/>
<name>A0A0G0Z685_9BACT</name>
<accession>A0A0G0Z685</accession>
<reference evidence="1 2" key="1">
    <citation type="journal article" date="2015" name="Nature">
        <title>rRNA introns, odd ribosomes, and small enigmatic genomes across a large radiation of phyla.</title>
        <authorList>
            <person name="Brown C.T."/>
            <person name="Hug L.A."/>
            <person name="Thomas B.C."/>
            <person name="Sharon I."/>
            <person name="Castelle C.J."/>
            <person name="Singh A."/>
            <person name="Wilkins M.J."/>
            <person name="Williams K.H."/>
            <person name="Banfield J.F."/>
        </authorList>
    </citation>
    <scope>NUCLEOTIDE SEQUENCE [LARGE SCALE GENOMIC DNA]</scope>
</reference>
<gene>
    <name evidence="1" type="ORF">UV07_C0012G0016</name>
</gene>
<dbReference type="Proteomes" id="UP000033986">
    <property type="component" value="Unassembled WGS sequence"/>
</dbReference>
<evidence type="ECO:0000313" key="1">
    <source>
        <dbReference type="EMBL" id="KKS44212.1"/>
    </source>
</evidence>
<evidence type="ECO:0000313" key="2">
    <source>
        <dbReference type="Proteomes" id="UP000033986"/>
    </source>
</evidence>
<proteinExistence type="predicted"/>
<protein>
    <submittedName>
        <fullName evidence="1">Uncharacterized protein</fullName>
    </submittedName>
</protein>
<organism evidence="1 2">
    <name type="scientific">Candidatus Azambacteria bacterium GW2011_GWB1_42_17</name>
    <dbReference type="NCBI Taxonomy" id="1618615"/>
    <lineage>
        <taxon>Bacteria</taxon>
        <taxon>Candidatus Azamiibacteriota</taxon>
    </lineage>
</organism>